<keyword evidence="2" id="KW-0472">Membrane</keyword>
<proteinExistence type="predicted"/>
<keyword evidence="4" id="KW-1185">Reference proteome</keyword>
<reference evidence="4" key="1">
    <citation type="submission" date="2017-11" db="EMBL/GenBank/DDBJ databases">
        <authorList>
            <person name="Zhu W."/>
        </authorList>
    </citation>
    <scope>NUCLEOTIDE SEQUENCE [LARGE SCALE GENOMIC DNA]</scope>
    <source>
        <strain evidence="4">160</strain>
    </source>
</reference>
<name>A0A345PHL4_9BACI</name>
<gene>
    <name evidence="3" type="ORF">CUC15_11440</name>
</gene>
<keyword evidence="2" id="KW-0812">Transmembrane</keyword>
<evidence type="ECO:0000256" key="2">
    <source>
        <dbReference type="SAM" id="Phobius"/>
    </source>
</evidence>
<organism evidence="3 4">
    <name type="scientific">Oceanobacillus zhaokaii</name>
    <dbReference type="NCBI Taxonomy" id="2052660"/>
    <lineage>
        <taxon>Bacteria</taxon>
        <taxon>Bacillati</taxon>
        <taxon>Bacillota</taxon>
        <taxon>Bacilli</taxon>
        <taxon>Bacillales</taxon>
        <taxon>Bacillaceae</taxon>
        <taxon>Oceanobacillus</taxon>
    </lineage>
</organism>
<dbReference type="AlphaFoldDB" id="A0A345PHL4"/>
<protein>
    <submittedName>
        <fullName evidence="3">Uncharacterized protein</fullName>
    </submittedName>
</protein>
<keyword evidence="2" id="KW-1133">Transmembrane helix</keyword>
<feature type="transmembrane region" description="Helical" evidence="2">
    <location>
        <begin position="6"/>
        <end position="27"/>
    </location>
</feature>
<dbReference type="RefSeq" id="WP_114916783.1">
    <property type="nucleotide sequence ID" value="NZ_CP024848.1"/>
</dbReference>
<evidence type="ECO:0000313" key="4">
    <source>
        <dbReference type="Proteomes" id="UP000253908"/>
    </source>
</evidence>
<dbReference type="EMBL" id="CP024848">
    <property type="protein sequence ID" value="AXI09494.1"/>
    <property type="molecule type" value="Genomic_DNA"/>
</dbReference>
<dbReference type="OrthoDB" id="2692154at2"/>
<evidence type="ECO:0000313" key="3">
    <source>
        <dbReference type="EMBL" id="AXI09494.1"/>
    </source>
</evidence>
<sequence>MGGFLDLIFDNFFIVVIIISAIMGLFGKKSDETEKKKPQSNRPKPAPNPVSRRQQNERERANRTPGSNQSRSNVPHPSKPMVSTMSIEEQQKAQIERLKGNFKALDNKANNDFSHHAFVANPLEKSVNELSKEQANYKKQLRTNLTRKGLVNGIIMSEVLGSPRARNPYQSIVEQRKKS</sequence>
<feature type="compositionally biased region" description="Polar residues" evidence="1">
    <location>
        <begin position="64"/>
        <end position="88"/>
    </location>
</feature>
<dbReference type="KEGG" id="ocn:CUC15_11440"/>
<dbReference type="Proteomes" id="UP000253908">
    <property type="component" value="Chromosome"/>
</dbReference>
<accession>A0A345PHL4</accession>
<feature type="region of interest" description="Disordered" evidence="1">
    <location>
        <begin position="31"/>
        <end position="89"/>
    </location>
</feature>
<evidence type="ECO:0000256" key="1">
    <source>
        <dbReference type="SAM" id="MobiDB-lite"/>
    </source>
</evidence>